<protein>
    <submittedName>
        <fullName evidence="1">Uncharacterized protein</fullName>
    </submittedName>
</protein>
<sequence>MVTKTHNIAHFPRIFAKDVIHLQSKSRRNKIIS</sequence>
<evidence type="ECO:0000313" key="2">
    <source>
        <dbReference type="Proteomes" id="UP000032142"/>
    </source>
</evidence>
<name>A0A0B0MPT4_GOSAR</name>
<accession>A0A0B0MPT4</accession>
<reference evidence="2" key="1">
    <citation type="submission" date="2014-09" db="EMBL/GenBank/DDBJ databases">
        <authorList>
            <person name="Mudge J."/>
            <person name="Ramaraj T."/>
            <person name="Lindquist I.E."/>
            <person name="Bharti A.K."/>
            <person name="Sundararajan A."/>
            <person name="Cameron C.T."/>
            <person name="Woodward J.E."/>
            <person name="May G.D."/>
            <person name="Brubaker C."/>
            <person name="Broadhvest J."/>
            <person name="Wilkins T.A."/>
        </authorList>
    </citation>
    <scope>NUCLEOTIDE SEQUENCE</scope>
    <source>
        <strain evidence="2">cv. AKA8401</strain>
    </source>
</reference>
<proteinExistence type="predicted"/>
<dbReference type="AlphaFoldDB" id="A0A0B0MPT4"/>
<gene>
    <name evidence="1" type="ORF">F383_24526</name>
</gene>
<evidence type="ECO:0000313" key="1">
    <source>
        <dbReference type="EMBL" id="KHG02347.1"/>
    </source>
</evidence>
<dbReference type="Proteomes" id="UP000032142">
    <property type="component" value="Unassembled WGS sequence"/>
</dbReference>
<organism evidence="1 2">
    <name type="scientific">Gossypium arboreum</name>
    <name type="common">Tree cotton</name>
    <name type="synonym">Gossypium nanking</name>
    <dbReference type="NCBI Taxonomy" id="29729"/>
    <lineage>
        <taxon>Eukaryota</taxon>
        <taxon>Viridiplantae</taxon>
        <taxon>Streptophyta</taxon>
        <taxon>Embryophyta</taxon>
        <taxon>Tracheophyta</taxon>
        <taxon>Spermatophyta</taxon>
        <taxon>Magnoliopsida</taxon>
        <taxon>eudicotyledons</taxon>
        <taxon>Gunneridae</taxon>
        <taxon>Pentapetalae</taxon>
        <taxon>rosids</taxon>
        <taxon>malvids</taxon>
        <taxon>Malvales</taxon>
        <taxon>Malvaceae</taxon>
        <taxon>Malvoideae</taxon>
        <taxon>Gossypium</taxon>
    </lineage>
</organism>
<keyword evidence="2" id="KW-1185">Reference proteome</keyword>
<comment type="caution">
    <text evidence="1">The sequence shown here is derived from an EMBL/GenBank/DDBJ whole genome shotgun (WGS) entry which is preliminary data.</text>
</comment>
<dbReference type="EMBL" id="JRRC01260216">
    <property type="protein sequence ID" value="KHG02347.1"/>
    <property type="molecule type" value="Genomic_DNA"/>
</dbReference>